<comment type="subcellular location">
    <subcellularLocation>
        <location evidence="1">Cell membrane</location>
        <topology evidence="1">Multi-pass membrane protein</topology>
    </subcellularLocation>
</comment>
<dbReference type="EMBL" id="PIPJ01000006">
    <property type="protein sequence ID" value="RUO20018.1"/>
    <property type="molecule type" value="Genomic_DNA"/>
</dbReference>
<dbReference type="OrthoDB" id="9793824at2"/>
<feature type="domain" description="RDD" evidence="7">
    <location>
        <begin position="27"/>
        <end position="162"/>
    </location>
</feature>
<feature type="transmembrane region" description="Helical" evidence="6">
    <location>
        <begin position="37"/>
        <end position="62"/>
    </location>
</feature>
<evidence type="ECO:0000256" key="5">
    <source>
        <dbReference type="ARBA" id="ARBA00023136"/>
    </source>
</evidence>
<feature type="transmembrane region" description="Helical" evidence="6">
    <location>
        <begin position="88"/>
        <end position="110"/>
    </location>
</feature>
<feature type="transmembrane region" description="Helical" evidence="6">
    <location>
        <begin position="131"/>
        <end position="149"/>
    </location>
</feature>
<comment type="caution">
    <text evidence="8">The sequence shown here is derived from an EMBL/GenBank/DDBJ whole genome shotgun (WGS) entry which is preliminary data.</text>
</comment>
<keyword evidence="2" id="KW-1003">Cell membrane</keyword>
<evidence type="ECO:0000256" key="4">
    <source>
        <dbReference type="ARBA" id="ARBA00022989"/>
    </source>
</evidence>
<keyword evidence="3 6" id="KW-0812">Transmembrane</keyword>
<keyword evidence="9" id="KW-1185">Reference proteome</keyword>
<evidence type="ECO:0000256" key="1">
    <source>
        <dbReference type="ARBA" id="ARBA00004651"/>
    </source>
</evidence>
<evidence type="ECO:0000313" key="9">
    <source>
        <dbReference type="Proteomes" id="UP000288395"/>
    </source>
</evidence>
<dbReference type="Pfam" id="PF06271">
    <property type="entry name" value="RDD"/>
    <property type="match status" value="1"/>
</dbReference>
<name>A0A432VU65_9GAMM</name>
<gene>
    <name evidence="8" type="ORF">CWE08_08880</name>
</gene>
<dbReference type="Proteomes" id="UP000288395">
    <property type="component" value="Unassembled WGS sequence"/>
</dbReference>
<accession>A0A432VU65</accession>
<dbReference type="PANTHER" id="PTHR36115">
    <property type="entry name" value="PROLINE-RICH ANTIGEN HOMOLOG-RELATED"/>
    <property type="match status" value="1"/>
</dbReference>
<evidence type="ECO:0000256" key="3">
    <source>
        <dbReference type="ARBA" id="ARBA00022692"/>
    </source>
</evidence>
<protein>
    <recommendedName>
        <fullName evidence="7">RDD domain-containing protein</fullName>
    </recommendedName>
</protein>
<evidence type="ECO:0000256" key="6">
    <source>
        <dbReference type="SAM" id="Phobius"/>
    </source>
</evidence>
<evidence type="ECO:0000256" key="2">
    <source>
        <dbReference type="ARBA" id="ARBA00022475"/>
    </source>
</evidence>
<dbReference type="InterPro" id="IPR051791">
    <property type="entry name" value="Pra-immunoreactive"/>
</dbReference>
<dbReference type="GO" id="GO:0005886">
    <property type="term" value="C:plasma membrane"/>
    <property type="evidence" value="ECO:0007669"/>
    <property type="project" value="UniProtKB-SubCell"/>
</dbReference>
<keyword evidence="5 6" id="KW-0472">Membrane</keyword>
<keyword evidence="4 6" id="KW-1133">Transmembrane helix</keyword>
<proteinExistence type="predicted"/>
<reference evidence="9" key="1">
    <citation type="journal article" date="2018" name="Front. Microbiol.">
        <title>Genome-Based Analysis Reveals the Taxonomy and Diversity of the Family Idiomarinaceae.</title>
        <authorList>
            <person name="Liu Y."/>
            <person name="Lai Q."/>
            <person name="Shao Z."/>
        </authorList>
    </citation>
    <scope>NUCLEOTIDE SEQUENCE [LARGE SCALE GENOMIC DNA]</scope>
    <source>
        <strain evidence="9">GBPy7</strain>
    </source>
</reference>
<dbReference type="RefSeq" id="WP_126767610.1">
    <property type="nucleotide sequence ID" value="NZ_PIPJ01000006.1"/>
</dbReference>
<dbReference type="PANTHER" id="PTHR36115:SF10">
    <property type="entry name" value="RDD DOMAIN-CONTAINING PROTEIN"/>
    <property type="match status" value="1"/>
</dbReference>
<dbReference type="InterPro" id="IPR010432">
    <property type="entry name" value="RDD"/>
</dbReference>
<evidence type="ECO:0000313" key="8">
    <source>
        <dbReference type="EMBL" id="RUO20018.1"/>
    </source>
</evidence>
<dbReference type="AlphaFoldDB" id="A0A432VU65"/>
<evidence type="ECO:0000259" key="7">
    <source>
        <dbReference type="Pfam" id="PF06271"/>
    </source>
</evidence>
<organism evidence="8 9">
    <name type="scientific">Aliidiomarina iranensis</name>
    <dbReference type="NCBI Taxonomy" id="1434071"/>
    <lineage>
        <taxon>Bacteria</taxon>
        <taxon>Pseudomonadati</taxon>
        <taxon>Pseudomonadota</taxon>
        <taxon>Gammaproteobacteria</taxon>
        <taxon>Alteromonadales</taxon>
        <taxon>Idiomarinaceae</taxon>
        <taxon>Aliidiomarina</taxon>
    </lineage>
</organism>
<sequence>MAKNPSSATPVSPKDTDENVEYVPVSRAGLGRRVLAIVYDSLVVAAVIMFAFAMLLALLGLLTKTGVVTLAEGEDHAALLQGNPITTIYLIAVLLWFYVGFWVRGGQTLGMRTWRLRVRNTDNSRITKKQALIRALTALFGFGNLWVLFGKEKLALQDRLAKCEVVVLSKEANQFINWK</sequence>